<feature type="domain" description="DUF6630" evidence="1">
    <location>
        <begin position="6"/>
        <end position="170"/>
    </location>
</feature>
<protein>
    <recommendedName>
        <fullName evidence="1">DUF6630 domain-containing protein</fullName>
    </recommendedName>
</protein>
<comment type="caution">
    <text evidence="2">The sequence shown here is derived from an EMBL/GenBank/DDBJ whole genome shotgun (WGS) entry which is preliminary data.</text>
</comment>
<keyword evidence="3" id="KW-1185">Reference proteome</keyword>
<dbReference type="RefSeq" id="WP_196281239.1">
    <property type="nucleotide sequence ID" value="NZ_JADQDQ010000002.1"/>
</dbReference>
<evidence type="ECO:0000313" key="2">
    <source>
        <dbReference type="EMBL" id="MBF9236866.1"/>
    </source>
</evidence>
<dbReference type="InterPro" id="IPR046582">
    <property type="entry name" value="DUF6630"/>
</dbReference>
<gene>
    <name evidence="2" type="ORF">I2I05_05610</name>
</gene>
<evidence type="ECO:0000313" key="3">
    <source>
        <dbReference type="Proteomes" id="UP000597617"/>
    </source>
</evidence>
<organism evidence="2 3">
    <name type="scientific">Hymenobacter jeongseonensis</name>
    <dbReference type="NCBI Taxonomy" id="2791027"/>
    <lineage>
        <taxon>Bacteria</taxon>
        <taxon>Pseudomonadati</taxon>
        <taxon>Bacteroidota</taxon>
        <taxon>Cytophagia</taxon>
        <taxon>Cytophagales</taxon>
        <taxon>Hymenobacteraceae</taxon>
        <taxon>Hymenobacter</taxon>
    </lineage>
</organism>
<dbReference type="Pfam" id="PF20335">
    <property type="entry name" value="DUF6630"/>
    <property type="match status" value="1"/>
</dbReference>
<dbReference type="Proteomes" id="UP000597617">
    <property type="component" value="Unassembled WGS sequence"/>
</dbReference>
<accession>A0ABS0IET2</accession>
<sequence length="171" mass="18903">MNQAALNQFVQIFTLEDQAAAQRVSERLALVLSNPENYLGAYEEELAERGILSALPPQELRDIALIDALLMEDLAWESDWVDTAPAIAEGLNDILARQNRTQTLLPNTLIGRREPGPEQLDTVQDALEKIGLALVLFTLDSDSYPLGIVAEADVEQVRSLAKELGFELVVY</sequence>
<evidence type="ECO:0000259" key="1">
    <source>
        <dbReference type="Pfam" id="PF20335"/>
    </source>
</evidence>
<dbReference type="EMBL" id="JADQDQ010000002">
    <property type="protein sequence ID" value="MBF9236866.1"/>
    <property type="molecule type" value="Genomic_DNA"/>
</dbReference>
<reference evidence="2 3" key="1">
    <citation type="submission" date="2020-11" db="EMBL/GenBank/DDBJ databases">
        <authorList>
            <person name="Kim M.K."/>
        </authorList>
    </citation>
    <scope>NUCLEOTIDE SEQUENCE [LARGE SCALE GENOMIC DNA]</scope>
    <source>
        <strain evidence="2 3">BT683</strain>
    </source>
</reference>
<proteinExistence type="predicted"/>
<name>A0ABS0IET2_9BACT</name>